<gene>
    <name evidence="1" type="ORF">SDC9_196088</name>
</gene>
<dbReference type="AlphaFoldDB" id="A0A645IAW3"/>
<protein>
    <submittedName>
        <fullName evidence="1">Uncharacterized protein</fullName>
    </submittedName>
</protein>
<evidence type="ECO:0000313" key="1">
    <source>
        <dbReference type="EMBL" id="MPN48481.1"/>
    </source>
</evidence>
<name>A0A645IAW3_9ZZZZ</name>
<organism evidence="1">
    <name type="scientific">bioreactor metagenome</name>
    <dbReference type="NCBI Taxonomy" id="1076179"/>
    <lineage>
        <taxon>unclassified sequences</taxon>
        <taxon>metagenomes</taxon>
        <taxon>ecological metagenomes</taxon>
    </lineage>
</organism>
<dbReference type="EMBL" id="VSSQ01110827">
    <property type="protein sequence ID" value="MPN48481.1"/>
    <property type="molecule type" value="Genomic_DNA"/>
</dbReference>
<reference evidence="1" key="1">
    <citation type="submission" date="2019-08" db="EMBL/GenBank/DDBJ databases">
        <authorList>
            <person name="Kucharzyk K."/>
            <person name="Murdoch R.W."/>
            <person name="Higgins S."/>
            <person name="Loffler F."/>
        </authorList>
    </citation>
    <scope>NUCLEOTIDE SEQUENCE</scope>
</reference>
<proteinExistence type="predicted"/>
<comment type="caution">
    <text evidence="1">The sequence shown here is derived from an EMBL/GenBank/DDBJ whole genome shotgun (WGS) entry which is preliminary data.</text>
</comment>
<sequence>MVRTYYGLSPAAWSEDISAGKTTVKNWPFHITELRKAIEPVITAVNGFDSSSAFDIPPVTWLPIGAGRPKADVMQQIQNLILTL</sequence>
<accession>A0A645IAW3</accession>